<dbReference type="GeneID" id="503604"/>
<evidence type="ECO:0000256" key="6">
    <source>
        <dbReference type="ARBA" id="ARBA00047949"/>
    </source>
</evidence>
<dbReference type="GO" id="GO:0000215">
    <property type="term" value="F:tRNA 2'-phosphotransferase activity"/>
    <property type="evidence" value="ECO:0007669"/>
    <property type="project" value="UniProtKB-EC"/>
</dbReference>
<gene>
    <name evidence="8 9" type="primary">trpt1</name>
    <name evidence="8" type="synonym">zgc:113138</name>
</gene>
<keyword evidence="5" id="KW-0520">NAD</keyword>
<dbReference type="Pfam" id="PF01885">
    <property type="entry name" value="PTS_2-RNA"/>
    <property type="match status" value="1"/>
</dbReference>
<dbReference type="CTD" id="83707"/>
<dbReference type="AlphaFoldDB" id="A0AB32T7C7"/>
<dbReference type="AGR" id="ZFIN:ZDB-GENE-050227-16"/>
<dbReference type="RefSeq" id="XP_068069302.1">
    <property type="nucleotide sequence ID" value="XM_068213201.2"/>
</dbReference>
<comment type="catalytic activity">
    <reaction evidence="6">
        <text>2'-phospho-[ligated tRNA] + NAD(+) = mature tRNA + ADP-alpha-D-ribose 1'',2''-cyclic phosphate + nicotinamide</text>
        <dbReference type="Rhea" id="RHEA:23324"/>
        <dbReference type="Rhea" id="RHEA-COMP:11106"/>
        <dbReference type="Rhea" id="RHEA-COMP:11107"/>
        <dbReference type="ChEBI" id="CHEBI:17154"/>
        <dbReference type="ChEBI" id="CHEBI:57540"/>
        <dbReference type="ChEBI" id="CHEBI:76596"/>
        <dbReference type="ChEBI" id="CHEBI:82883"/>
        <dbReference type="ChEBI" id="CHEBI:85027"/>
        <dbReference type="EC" id="2.7.1.160"/>
    </reaction>
</comment>
<keyword evidence="4" id="KW-0808">Transferase</keyword>
<evidence type="ECO:0000256" key="1">
    <source>
        <dbReference type="ARBA" id="ARBA00003343"/>
    </source>
</evidence>
<dbReference type="InterPro" id="IPR042081">
    <property type="entry name" value="RNA_2'-PTrans_C"/>
</dbReference>
<protein>
    <recommendedName>
        <fullName evidence="3">2'-phosphotransferase</fullName>
        <ecNumber evidence="3">2.7.1.160</ecNumber>
    </recommendedName>
</protein>
<dbReference type="Proteomes" id="UP000000437">
    <property type="component" value="Chromosome 14"/>
</dbReference>
<sequence>MTWHVILLKVATRSWVHCGHKWMDMVSNNTRSRDVRLSKSLSYVLRHGASKMGLQMNSDGFVFVEELLAHQQFRSFSVDDVERVVASNDKQRFKLCKHPEDDRLQIRANQGHSVQVTDLELREISQDDQDYPREAVHGSYMKHWPSIRSQGLSRMNRTHIHLAPGLPGEGRVISGMRQSCDLAVYIDVTKAMSDGIKFFWSENGVLLTPGDAAGILAPCYFSRAQRLKPLPCDIELH</sequence>
<evidence type="ECO:0000313" key="9">
    <source>
        <dbReference type="ZFIN" id="ZDB-GENE-050227-16"/>
    </source>
</evidence>
<comment type="function">
    <text evidence="1">Catalyzes the last step of tRNA splicing, the transfer of the splice junction 2'-phosphate from ligated tRNA to NAD to produce ADP-ribose 1''-2'' cyclic phosphate.</text>
</comment>
<evidence type="ECO:0000256" key="5">
    <source>
        <dbReference type="ARBA" id="ARBA00023027"/>
    </source>
</evidence>
<keyword evidence="7" id="KW-1185">Reference proteome</keyword>
<dbReference type="Gene3D" id="3.20.170.30">
    <property type="match status" value="1"/>
</dbReference>
<organism evidence="7 8">
    <name type="scientific">Danio rerio</name>
    <name type="common">Zebrafish</name>
    <name type="synonym">Brachydanio rerio</name>
    <dbReference type="NCBI Taxonomy" id="7955"/>
    <lineage>
        <taxon>Eukaryota</taxon>
        <taxon>Metazoa</taxon>
        <taxon>Chordata</taxon>
        <taxon>Craniata</taxon>
        <taxon>Vertebrata</taxon>
        <taxon>Euteleostomi</taxon>
        <taxon>Actinopterygii</taxon>
        <taxon>Neopterygii</taxon>
        <taxon>Teleostei</taxon>
        <taxon>Ostariophysi</taxon>
        <taxon>Cypriniformes</taxon>
        <taxon>Danionidae</taxon>
        <taxon>Danioninae</taxon>
        <taxon>Danio</taxon>
    </lineage>
</organism>
<accession>A0AB32T7C7</accession>
<dbReference type="EC" id="2.7.1.160" evidence="3"/>
<dbReference type="PANTHER" id="PTHR12684:SF2">
    <property type="entry name" value="TRNA 2'-PHOSPHOTRANSFERASE 1"/>
    <property type="match status" value="1"/>
</dbReference>
<dbReference type="InterPro" id="IPR002745">
    <property type="entry name" value="Ptrans_KptA/Tpt1"/>
</dbReference>
<name>A0AB32T7C7_DANRE</name>
<evidence type="ECO:0000256" key="4">
    <source>
        <dbReference type="ARBA" id="ARBA00022679"/>
    </source>
</evidence>
<comment type="similarity">
    <text evidence="2">Belongs to the KptA/TPT1 family.</text>
</comment>
<dbReference type="SUPFAM" id="SSF56399">
    <property type="entry name" value="ADP-ribosylation"/>
    <property type="match status" value="1"/>
</dbReference>
<evidence type="ECO:0000256" key="2">
    <source>
        <dbReference type="ARBA" id="ARBA00009836"/>
    </source>
</evidence>
<dbReference type="ZFIN" id="ZDB-GENE-050227-16">
    <property type="gene designation" value="trpt1"/>
</dbReference>
<dbReference type="PANTHER" id="PTHR12684">
    <property type="entry name" value="PUTATIVE PHOSPHOTRANSFERASE"/>
    <property type="match status" value="1"/>
</dbReference>
<evidence type="ECO:0000313" key="7">
    <source>
        <dbReference type="Proteomes" id="UP000000437"/>
    </source>
</evidence>
<dbReference type="Gene3D" id="1.10.10.970">
    <property type="entry name" value="RNA 2'-phosphotransferase, Tpt1/KptA family, N-terminal domain"/>
    <property type="match status" value="1"/>
</dbReference>
<dbReference type="InterPro" id="IPR042080">
    <property type="entry name" value="RNA_2'-PTrans_N"/>
</dbReference>
<proteinExistence type="inferred from homology"/>
<evidence type="ECO:0000313" key="8">
    <source>
        <dbReference type="RefSeq" id="XP_068069302.1"/>
    </source>
</evidence>
<reference evidence="8" key="1">
    <citation type="submission" date="2025-08" db="UniProtKB">
        <authorList>
            <consortium name="RefSeq"/>
        </authorList>
    </citation>
    <scope>IDENTIFICATION</scope>
    <source>
        <strain evidence="8">Tuebingen</strain>
        <tissue evidence="8">Fibroblasts and whole tissue</tissue>
    </source>
</reference>
<evidence type="ECO:0000256" key="3">
    <source>
        <dbReference type="ARBA" id="ARBA00012007"/>
    </source>
</evidence>